<evidence type="ECO:0000313" key="2">
    <source>
        <dbReference type="Proteomes" id="UP000275078"/>
    </source>
</evidence>
<reference evidence="1 2" key="1">
    <citation type="journal article" date="2018" name="Nat. Ecol. Evol.">
        <title>Pezizomycetes genomes reveal the molecular basis of ectomycorrhizal truffle lifestyle.</title>
        <authorList>
            <person name="Murat C."/>
            <person name="Payen T."/>
            <person name="Noel B."/>
            <person name="Kuo A."/>
            <person name="Morin E."/>
            <person name="Chen J."/>
            <person name="Kohler A."/>
            <person name="Krizsan K."/>
            <person name="Balestrini R."/>
            <person name="Da Silva C."/>
            <person name="Montanini B."/>
            <person name="Hainaut M."/>
            <person name="Levati E."/>
            <person name="Barry K.W."/>
            <person name="Belfiori B."/>
            <person name="Cichocki N."/>
            <person name="Clum A."/>
            <person name="Dockter R.B."/>
            <person name="Fauchery L."/>
            <person name="Guy J."/>
            <person name="Iotti M."/>
            <person name="Le Tacon F."/>
            <person name="Lindquist E.A."/>
            <person name="Lipzen A."/>
            <person name="Malagnac F."/>
            <person name="Mello A."/>
            <person name="Molinier V."/>
            <person name="Miyauchi S."/>
            <person name="Poulain J."/>
            <person name="Riccioni C."/>
            <person name="Rubini A."/>
            <person name="Sitrit Y."/>
            <person name="Splivallo R."/>
            <person name="Traeger S."/>
            <person name="Wang M."/>
            <person name="Zifcakova L."/>
            <person name="Wipf D."/>
            <person name="Zambonelli A."/>
            <person name="Paolocci F."/>
            <person name="Nowrousian M."/>
            <person name="Ottonello S."/>
            <person name="Baldrian P."/>
            <person name="Spatafora J.W."/>
            <person name="Henrissat B."/>
            <person name="Nagy L.G."/>
            <person name="Aury J.M."/>
            <person name="Wincker P."/>
            <person name="Grigoriev I.V."/>
            <person name="Bonfante P."/>
            <person name="Martin F.M."/>
        </authorList>
    </citation>
    <scope>NUCLEOTIDE SEQUENCE [LARGE SCALE GENOMIC DNA]</scope>
    <source>
        <strain evidence="1 2">RN42</strain>
    </source>
</reference>
<proteinExistence type="predicted"/>
<dbReference type="EMBL" id="ML119651">
    <property type="protein sequence ID" value="RPA85977.1"/>
    <property type="molecule type" value="Genomic_DNA"/>
</dbReference>
<sequence length="169" mass="19269">MTIPALILTTPLGLSFRLSDSPLHTPLDHTIDGSADNSLEIDKSLLWTPKSWYSNLAYSHPKFAPPKLFCTCIREPEPDHIRRRRKGDAVPCDERIWRNINWDWSKVYSTGELSLEGLWSAFLHHMETRGTEPVVDVNGLVNRSSCMGPVEDYRGLWESMMSMGIVQRA</sequence>
<keyword evidence="2" id="KW-1185">Reference proteome</keyword>
<gene>
    <name evidence="1" type="ORF">BJ508DRAFT_411589</name>
</gene>
<dbReference type="AlphaFoldDB" id="A0A3N4IKN0"/>
<dbReference type="Proteomes" id="UP000275078">
    <property type="component" value="Unassembled WGS sequence"/>
</dbReference>
<organism evidence="1 2">
    <name type="scientific">Ascobolus immersus RN42</name>
    <dbReference type="NCBI Taxonomy" id="1160509"/>
    <lineage>
        <taxon>Eukaryota</taxon>
        <taxon>Fungi</taxon>
        <taxon>Dikarya</taxon>
        <taxon>Ascomycota</taxon>
        <taxon>Pezizomycotina</taxon>
        <taxon>Pezizomycetes</taxon>
        <taxon>Pezizales</taxon>
        <taxon>Ascobolaceae</taxon>
        <taxon>Ascobolus</taxon>
    </lineage>
</organism>
<protein>
    <submittedName>
        <fullName evidence="1">Uncharacterized protein</fullName>
    </submittedName>
</protein>
<evidence type="ECO:0000313" key="1">
    <source>
        <dbReference type="EMBL" id="RPA85977.1"/>
    </source>
</evidence>
<name>A0A3N4IKN0_ASCIM</name>
<accession>A0A3N4IKN0</accession>